<dbReference type="SUPFAM" id="SSF74924">
    <property type="entry name" value="Cap-Gly domain"/>
    <property type="match status" value="3"/>
</dbReference>
<dbReference type="OrthoDB" id="2130750at2759"/>
<sequence length="551" mass="61067">MENYDDGDSELTYRNYPIIHPPADLSPCSECLNANKSAEVSYFDPNCENCQMFVSHDASIAEMFAVLRQWTTAVQQSVKTVICQMLDCGAHVNDRDGLTDMTMLHYAVKSGARGMGNIDDACQIVLLLLSRGADPYIRCRWTNMAAIHYAVYFDVHLVLEILLNASKGVDVDSLCYEFDHGTPLHIACRTLALESTKVLLKYGADKSIKDVNGKLSTDWLPSTDSYEISTEIKKTVSELKTLLEKSPSNSTSFFSHTPKESTQISCILKSLDVKIGDKVFVGGVKTGILRYCGPTLFAGGFWAGIELDESIGKNNGSINGIQYFKCPPNYGIFAPISKISKQHNTLGHEQPPTRNHHSMTYSRIDLSRITSKIDSGLRQSKLDLSEQSNTSSDIEVNDRVLVAGKKMGTVRYVGETEFAPGLWYGIELYRPIGRNNGSVDGVQYFSCPANHGVFAPPFRIQRLDDAHCKKIQKFNLFKTPITTISIVHYIGSVDFAEGIWLGVELKTPRGKHDGTVQGKRYFSCRPGHGLLVRPSKVYVRGINGSKLITAD</sequence>
<dbReference type="GO" id="GO:0035371">
    <property type="term" value="C:microtubule plus-end"/>
    <property type="evidence" value="ECO:0000318"/>
    <property type="project" value="GO_Central"/>
</dbReference>
<dbReference type="GO" id="GO:0031122">
    <property type="term" value="P:cytoplasmic microtubule organization"/>
    <property type="evidence" value="ECO:0000318"/>
    <property type="project" value="GO_Central"/>
</dbReference>
<name>T1FQ81_HELRO</name>
<dbReference type="PROSITE" id="PS00845">
    <property type="entry name" value="CAP_GLY_1"/>
    <property type="match status" value="2"/>
</dbReference>
<dbReference type="GeneID" id="20210978"/>
<dbReference type="STRING" id="6412.T1FQ81"/>
<dbReference type="InterPro" id="IPR036859">
    <property type="entry name" value="CAP-Gly_dom_sf"/>
</dbReference>
<dbReference type="eggNOG" id="KOG4568">
    <property type="taxonomic scope" value="Eukaryota"/>
</dbReference>
<organism evidence="4 5">
    <name type="scientific">Helobdella robusta</name>
    <name type="common">Californian leech</name>
    <dbReference type="NCBI Taxonomy" id="6412"/>
    <lineage>
        <taxon>Eukaryota</taxon>
        <taxon>Metazoa</taxon>
        <taxon>Spiralia</taxon>
        <taxon>Lophotrochozoa</taxon>
        <taxon>Annelida</taxon>
        <taxon>Clitellata</taxon>
        <taxon>Hirudinea</taxon>
        <taxon>Rhynchobdellida</taxon>
        <taxon>Glossiphoniidae</taxon>
        <taxon>Helobdella</taxon>
    </lineage>
</organism>
<dbReference type="GO" id="GO:0005938">
    <property type="term" value="C:cell cortex"/>
    <property type="evidence" value="ECO:0000318"/>
    <property type="project" value="GO_Central"/>
</dbReference>
<keyword evidence="5" id="KW-1185">Reference proteome</keyword>
<protein>
    <recommendedName>
        <fullName evidence="2">CAP-Gly domain-containing protein</fullName>
    </recommendedName>
</protein>
<evidence type="ECO:0000256" key="1">
    <source>
        <dbReference type="PROSITE-ProRule" id="PRU00023"/>
    </source>
</evidence>
<dbReference type="PROSITE" id="PS50245">
    <property type="entry name" value="CAP_GLY_2"/>
    <property type="match status" value="3"/>
</dbReference>
<dbReference type="Pfam" id="PF12796">
    <property type="entry name" value="Ank_2"/>
    <property type="match status" value="1"/>
</dbReference>
<dbReference type="Gene3D" id="1.25.40.20">
    <property type="entry name" value="Ankyrin repeat-containing domain"/>
    <property type="match status" value="1"/>
</dbReference>
<dbReference type="InParanoid" id="T1FQ81"/>
<dbReference type="PROSITE" id="PS50297">
    <property type="entry name" value="ANK_REP_REGION"/>
    <property type="match status" value="1"/>
</dbReference>
<evidence type="ECO:0000313" key="5">
    <source>
        <dbReference type="Proteomes" id="UP000015101"/>
    </source>
</evidence>
<dbReference type="InterPro" id="IPR036770">
    <property type="entry name" value="Ankyrin_rpt-contain_sf"/>
</dbReference>
<dbReference type="GO" id="GO:0051010">
    <property type="term" value="F:microtubule plus-end binding"/>
    <property type="evidence" value="ECO:0000318"/>
    <property type="project" value="GO_Central"/>
</dbReference>
<dbReference type="SMART" id="SM01052">
    <property type="entry name" value="CAP_GLY"/>
    <property type="match status" value="3"/>
</dbReference>
<dbReference type="PROSITE" id="PS50088">
    <property type="entry name" value="ANK_REPEAT"/>
    <property type="match status" value="1"/>
</dbReference>
<reference evidence="4" key="3">
    <citation type="submission" date="2015-06" db="UniProtKB">
        <authorList>
            <consortium name="EnsemblMetazoa"/>
        </authorList>
    </citation>
    <scope>IDENTIFICATION</scope>
</reference>
<dbReference type="SMART" id="SM00248">
    <property type="entry name" value="ANK"/>
    <property type="match status" value="3"/>
</dbReference>
<dbReference type="eggNOG" id="KOG0241">
    <property type="taxonomic scope" value="Eukaryota"/>
</dbReference>
<evidence type="ECO:0000313" key="4">
    <source>
        <dbReference type="EnsemblMetazoa" id="HelroP188652"/>
    </source>
</evidence>
<proteinExistence type="predicted"/>
<feature type="domain" description="CAP-Gly" evidence="2">
    <location>
        <begin position="293"/>
        <end position="335"/>
    </location>
</feature>
<dbReference type="AlphaFoldDB" id="T1FQ81"/>
<dbReference type="PANTHER" id="PTHR18916">
    <property type="entry name" value="DYNACTIN 1-RELATED MICROTUBULE-BINDING"/>
    <property type="match status" value="1"/>
</dbReference>
<dbReference type="SUPFAM" id="SSF48403">
    <property type="entry name" value="Ankyrin repeat"/>
    <property type="match status" value="1"/>
</dbReference>
<dbReference type="PANTHER" id="PTHR18916:SF88">
    <property type="entry name" value="CAP-GLY DOMAIN-CONTAINING PROTEIN"/>
    <property type="match status" value="1"/>
</dbReference>
<keyword evidence="1" id="KW-0040">ANK repeat</keyword>
<dbReference type="EnsemblMetazoa" id="HelroT188652">
    <property type="protein sequence ID" value="HelroP188652"/>
    <property type="gene ID" value="HelroG188652"/>
</dbReference>
<dbReference type="EMBL" id="KB096742">
    <property type="protein sequence ID" value="ESO02289.1"/>
    <property type="molecule type" value="Genomic_DNA"/>
</dbReference>
<dbReference type="Proteomes" id="UP000015101">
    <property type="component" value="Unassembled WGS sequence"/>
</dbReference>
<dbReference type="Pfam" id="PF01302">
    <property type="entry name" value="CAP_GLY"/>
    <property type="match status" value="3"/>
</dbReference>
<feature type="domain" description="CAP-Gly" evidence="2">
    <location>
        <begin position="491"/>
        <end position="533"/>
    </location>
</feature>
<dbReference type="KEGG" id="hro:HELRODRAFT_188652"/>
<dbReference type="InterPro" id="IPR000938">
    <property type="entry name" value="CAP-Gly_domain"/>
</dbReference>
<feature type="repeat" description="ANK" evidence="1">
    <location>
        <begin position="179"/>
        <end position="211"/>
    </location>
</feature>
<dbReference type="InterPro" id="IPR002110">
    <property type="entry name" value="Ankyrin_rpt"/>
</dbReference>
<feature type="domain" description="CAP-Gly" evidence="2">
    <location>
        <begin position="414"/>
        <end position="456"/>
    </location>
</feature>
<dbReference type="CTD" id="20210978"/>
<dbReference type="RefSeq" id="XP_009019697.1">
    <property type="nucleotide sequence ID" value="XM_009021449.1"/>
</dbReference>
<dbReference type="GO" id="GO:0005634">
    <property type="term" value="C:nucleus"/>
    <property type="evidence" value="ECO:0000318"/>
    <property type="project" value="GO_Central"/>
</dbReference>
<reference evidence="5" key="1">
    <citation type="submission" date="2012-12" db="EMBL/GenBank/DDBJ databases">
        <authorList>
            <person name="Hellsten U."/>
            <person name="Grimwood J."/>
            <person name="Chapman J.A."/>
            <person name="Shapiro H."/>
            <person name="Aerts A."/>
            <person name="Otillar R.P."/>
            <person name="Terry A.Y."/>
            <person name="Boore J.L."/>
            <person name="Simakov O."/>
            <person name="Marletaz F."/>
            <person name="Cho S.-J."/>
            <person name="Edsinger-Gonzales E."/>
            <person name="Havlak P."/>
            <person name="Kuo D.-H."/>
            <person name="Larsson T."/>
            <person name="Lv J."/>
            <person name="Arendt D."/>
            <person name="Savage R."/>
            <person name="Osoegawa K."/>
            <person name="de Jong P."/>
            <person name="Lindberg D.R."/>
            <person name="Seaver E.C."/>
            <person name="Weisblat D.A."/>
            <person name="Putnam N.H."/>
            <person name="Grigoriev I.V."/>
            <person name="Rokhsar D.S."/>
        </authorList>
    </citation>
    <scope>NUCLEOTIDE SEQUENCE</scope>
</reference>
<dbReference type="EMBL" id="AMQM01000833">
    <property type="status" value="NOT_ANNOTATED_CDS"/>
    <property type="molecule type" value="Genomic_DNA"/>
</dbReference>
<reference evidence="3 5" key="2">
    <citation type="journal article" date="2013" name="Nature">
        <title>Insights into bilaterian evolution from three spiralian genomes.</title>
        <authorList>
            <person name="Simakov O."/>
            <person name="Marletaz F."/>
            <person name="Cho S.J."/>
            <person name="Edsinger-Gonzales E."/>
            <person name="Havlak P."/>
            <person name="Hellsten U."/>
            <person name="Kuo D.H."/>
            <person name="Larsson T."/>
            <person name="Lv J."/>
            <person name="Arendt D."/>
            <person name="Savage R."/>
            <person name="Osoegawa K."/>
            <person name="de Jong P."/>
            <person name="Grimwood J."/>
            <person name="Chapman J.A."/>
            <person name="Shapiro H."/>
            <person name="Aerts A."/>
            <person name="Otillar R.P."/>
            <person name="Terry A.Y."/>
            <person name="Boore J.L."/>
            <person name="Grigoriev I.V."/>
            <person name="Lindberg D.R."/>
            <person name="Seaver E.C."/>
            <person name="Weisblat D.A."/>
            <person name="Putnam N.H."/>
            <person name="Rokhsar D.S."/>
        </authorList>
    </citation>
    <scope>NUCLEOTIDE SEQUENCE</scope>
</reference>
<accession>T1FQ81</accession>
<evidence type="ECO:0000313" key="3">
    <source>
        <dbReference type="EMBL" id="ESO02289.1"/>
    </source>
</evidence>
<gene>
    <name evidence="4" type="primary">20210978</name>
    <name evidence="3" type="ORF">HELRODRAFT_188652</name>
</gene>
<dbReference type="HOGENOM" id="CLU_023687_1_0_1"/>
<dbReference type="OMA" id="FTCKTNH"/>
<dbReference type="Gene3D" id="2.30.30.190">
    <property type="entry name" value="CAP Gly-rich-like domain"/>
    <property type="match status" value="3"/>
</dbReference>
<evidence type="ECO:0000259" key="2">
    <source>
        <dbReference type="PROSITE" id="PS50245"/>
    </source>
</evidence>